<dbReference type="InterPro" id="IPR029061">
    <property type="entry name" value="THDP-binding"/>
</dbReference>
<dbReference type="EMBL" id="LGCL01000041">
    <property type="protein sequence ID" value="KPL71375.1"/>
    <property type="molecule type" value="Genomic_DNA"/>
</dbReference>
<dbReference type="Pfam" id="PF02775">
    <property type="entry name" value="TPP_enzyme_C"/>
    <property type="match status" value="1"/>
</dbReference>
<dbReference type="PATRIC" id="fig|1134406.4.peg.431"/>
<dbReference type="GO" id="GO:0045333">
    <property type="term" value="P:cellular respiration"/>
    <property type="evidence" value="ECO:0007669"/>
    <property type="project" value="UniProtKB-ARBA"/>
</dbReference>
<feature type="domain" description="Thiamine pyrophosphate enzyme TPP-binding" evidence="2">
    <location>
        <begin position="64"/>
        <end position="201"/>
    </location>
</feature>
<evidence type="ECO:0000313" key="3">
    <source>
        <dbReference type="EMBL" id="KPL71375.1"/>
    </source>
</evidence>
<organism evidence="3 4">
    <name type="scientific">Ornatilinea apprima</name>
    <dbReference type="NCBI Taxonomy" id="1134406"/>
    <lineage>
        <taxon>Bacteria</taxon>
        <taxon>Bacillati</taxon>
        <taxon>Chloroflexota</taxon>
        <taxon>Anaerolineae</taxon>
        <taxon>Anaerolineales</taxon>
        <taxon>Anaerolineaceae</taxon>
        <taxon>Ornatilinea</taxon>
    </lineage>
</organism>
<sequence>MSLLEKETAVYERPKSLVDGLTHYCPGCTHGVAHRLVAEVIDEMGVRETTIGVAPVGCAVFAYNYFDFDFVEAAHGRAPAMATGIKRVLPDRMVWTYQGDGDLASIGTAEIVAAAARGENITVIFINNANYGMTGGQMAPTTLPGQVTSSSPSGRDVEMAGYPIRVSEMLSKLEGASYVVRRSLHDPKNIRQAKKAIRTAFEVQRNGLGFAMVELLSSCPTNWGMKPVDALRWIETNMVPFYPLGDYKVNPMVNEMKF</sequence>
<dbReference type="Proteomes" id="UP000050417">
    <property type="component" value="Unassembled WGS sequence"/>
</dbReference>
<dbReference type="AlphaFoldDB" id="A0A0P6X875"/>
<name>A0A0P6X875_9CHLR</name>
<dbReference type="OrthoDB" id="9775140at2"/>
<reference evidence="3 4" key="1">
    <citation type="submission" date="2015-07" db="EMBL/GenBank/DDBJ databases">
        <title>Genome sequence of Ornatilinea apprima DSM 23815.</title>
        <authorList>
            <person name="Hemp J."/>
            <person name="Ward L.M."/>
            <person name="Pace L.A."/>
            <person name="Fischer W.W."/>
        </authorList>
    </citation>
    <scope>NUCLEOTIDE SEQUENCE [LARGE SCALE GENOMIC DNA]</scope>
    <source>
        <strain evidence="3 4">P3M-1</strain>
    </source>
</reference>
<dbReference type="PANTHER" id="PTHR48084">
    <property type="entry name" value="2-OXOGLUTARATE OXIDOREDUCTASE SUBUNIT KORB-RELATED"/>
    <property type="match status" value="1"/>
</dbReference>
<dbReference type="GO" id="GO:0030976">
    <property type="term" value="F:thiamine pyrophosphate binding"/>
    <property type="evidence" value="ECO:0007669"/>
    <property type="project" value="InterPro"/>
</dbReference>
<dbReference type="RefSeq" id="WP_075064220.1">
    <property type="nucleotide sequence ID" value="NZ_LGCL01000041.1"/>
</dbReference>
<dbReference type="InterPro" id="IPR051457">
    <property type="entry name" value="2-oxoacid:Fd_oxidoreductase"/>
</dbReference>
<dbReference type="GO" id="GO:0016625">
    <property type="term" value="F:oxidoreductase activity, acting on the aldehyde or oxo group of donors, iron-sulfur protein as acceptor"/>
    <property type="evidence" value="ECO:0007669"/>
    <property type="project" value="UniProtKB-ARBA"/>
</dbReference>
<comment type="caution">
    <text evidence="3">The sequence shown here is derived from an EMBL/GenBank/DDBJ whole genome shotgun (WGS) entry which is preliminary data.</text>
</comment>
<keyword evidence="4" id="KW-1185">Reference proteome</keyword>
<evidence type="ECO:0000256" key="1">
    <source>
        <dbReference type="ARBA" id="ARBA00023002"/>
    </source>
</evidence>
<dbReference type="SUPFAM" id="SSF52518">
    <property type="entry name" value="Thiamin diphosphate-binding fold (THDP-binding)"/>
    <property type="match status" value="1"/>
</dbReference>
<gene>
    <name evidence="3" type="ORF">ADN00_16855</name>
</gene>
<evidence type="ECO:0000313" key="4">
    <source>
        <dbReference type="Proteomes" id="UP000050417"/>
    </source>
</evidence>
<accession>A0A0P6X875</accession>
<dbReference type="PANTHER" id="PTHR48084:SF3">
    <property type="entry name" value="SUBUNIT OF PYRUVATE:FLAVODOXIN OXIDOREDUCTASE"/>
    <property type="match status" value="1"/>
</dbReference>
<dbReference type="InterPro" id="IPR011766">
    <property type="entry name" value="TPP_enzyme_TPP-bd"/>
</dbReference>
<keyword evidence="1" id="KW-0560">Oxidoreductase</keyword>
<dbReference type="Gene3D" id="3.40.50.970">
    <property type="match status" value="1"/>
</dbReference>
<dbReference type="STRING" id="1134406.ADN00_16855"/>
<protein>
    <submittedName>
        <fullName evidence="3">2-oxoglutarate oxidoreductase</fullName>
    </submittedName>
</protein>
<evidence type="ECO:0000259" key="2">
    <source>
        <dbReference type="Pfam" id="PF02775"/>
    </source>
</evidence>
<proteinExistence type="predicted"/>